<evidence type="ECO:0008006" key="9">
    <source>
        <dbReference type="Google" id="ProtNLM"/>
    </source>
</evidence>
<gene>
    <name evidence="8" type="ORF">H3BulkLitter171094_000001</name>
</gene>
<evidence type="ECO:0000256" key="3">
    <source>
        <dbReference type="ARBA" id="ARBA00022804"/>
    </source>
</evidence>
<evidence type="ECO:0000256" key="2">
    <source>
        <dbReference type="ARBA" id="ARBA00022581"/>
    </source>
</evidence>
<dbReference type="InterPro" id="IPR005563">
    <property type="entry name" value="A_protein"/>
</dbReference>
<dbReference type="GO" id="GO:0044423">
    <property type="term" value="C:virion component"/>
    <property type="evidence" value="ECO:0007669"/>
    <property type="project" value="UniProtKB-KW"/>
</dbReference>
<organism evidence="8">
    <name type="scientific">Leviviridae sp</name>
    <dbReference type="NCBI Taxonomy" id="2027243"/>
    <lineage>
        <taxon>Viruses</taxon>
        <taxon>Riboviria</taxon>
        <taxon>Orthornavirae</taxon>
        <taxon>Lenarviricota</taxon>
        <taxon>Leviviricetes</taxon>
        <taxon>Norzivirales</taxon>
        <taxon>Fiersviridae</taxon>
    </lineage>
</organism>
<dbReference type="Pfam" id="PF03863">
    <property type="entry name" value="Phage_mat-A"/>
    <property type="match status" value="1"/>
</dbReference>
<keyword evidence="3" id="KW-1161">Viral attachment to host cell</keyword>
<keyword evidence="5" id="KW-1175">Viral attachment to host cell pilus</keyword>
<dbReference type="GO" id="GO:0039666">
    <property type="term" value="P:virion attachment to host cell pilus"/>
    <property type="evidence" value="ECO:0007669"/>
    <property type="project" value="UniProtKB-KW"/>
</dbReference>
<keyword evidence="2" id="KW-0945">Host-virus interaction</keyword>
<dbReference type="EMBL" id="MN033114">
    <property type="protein sequence ID" value="QDH87039.1"/>
    <property type="molecule type" value="Genomic_RNA"/>
</dbReference>
<evidence type="ECO:0000256" key="1">
    <source>
        <dbReference type="ARBA" id="ARBA00004328"/>
    </source>
</evidence>
<accession>A0A514D0A2</accession>
<evidence type="ECO:0000256" key="5">
    <source>
        <dbReference type="ARBA" id="ARBA00023104"/>
    </source>
</evidence>
<evidence type="ECO:0000256" key="7">
    <source>
        <dbReference type="ARBA" id="ARBA00035110"/>
    </source>
</evidence>
<comment type="similarity">
    <text evidence="7">Belongs to the Leviviricetes maturation protein family.</text>
</comment>
<keyword evidence="4" id="KW-0946">Virion</keyword>
<protein>
    <recommendedName>
        <fullName evidence="9">Maturation</fullName>
    </recommendedName>
</protein>
<sequence>MSFERVRTRGSLKPGPNLEAWIYNYPVCGSETFSLDFVVTSSVCQVGDVATMYDTVTPDFRARQRRGEFTFSNMSSTRRVSAIDQPGNGFIRMNAAPNPPACTISGVPHYDGYMWKGAYLPQMVMNFHHVVRPAPLPVPVGIFSDSDIANMQTEVSTGVLAERGQADSNLFESVAEYKETLRLFHGPISSFFRFFKKNREAMKLMGPHEAWLTYRYGIRPLIQDITMVVEGLSKKVGLRRQTSRRNLTKTLTRSTQISETTFWAIVTANQLETDTVTVRGMCIDEYLATLSSNIGFTAKGLITVPWELVRLSFVVDWFVTLGDFLKSYAPAPGYKTLGGSLVTIRQRSYFWTATNTFQNNFETILRPVTGTCSSLYESKSRGGLSGAGVVIKSDFRFASLTRVADSVALIAALVSQYFADSPVGSAIELTRLKVK</sequence>
<reference evidence="8" key="1">
    <citation type="submission" date="2019-05" db="EMBL/GenBank/DDBJ databases">
        <title>Metatranscriptomic reconstruction reveals RNA viruses with the potential to shape carbon cycling in soil.</title>
        <authorList>
            <person name="Starr E.P."/>
            <person name="Nuccio E."/>
            <person name="Pett-Ridge J."/>
            <person name="Banfield J.F."/>
            <person name="Firestone M.K."/>
        </authorList>
    </citation>
    <scope>NUCLEOTIDE SEQUENCE</scope>
    <source>
        <strain evidence="8">H3_Bulk_Litter_17_scaffold_1094</strain>
    </source>
</reference>
<evidence type="ECO:0000256" key="6">
    <source>
        <dbReference type="ARBA" id="ARBA00023296"/>
    </source>
</evidence>
<name>A0A514D0A2_9VIRU</name>
<proteinExistence type="inferred from homology"/>
<evidence type="ECO:0000313" key="8">
    <source>
        <dbReference type="EMBL" id="QDH87039.1"/>
    </source>
</evidence>
<keyword evidence="6" id="KW-1160">Virus entry into host cell</keyword>
<comment type="subcellular location">
    <subcellularLocation>
        <location evidence="1">Virion</location>
    </subcellularLocation>
</comment>
<evidence type="ECO:0000256" key="4">
    <source>
        <dbReference type="ARBA" id="ARBA00022844"/>
    </source>
</evidence>